<dbReference type="EMBL" id="MT496833">
    <property type="protein sequence ID" value="QKN22473.1"/>
    <property type="molecule type" value="Genomic_DNA"/>
</dbReference>
<protein>
    <submittedName>
        <fullName evidence="1">Uncharacterized protein</fullName>
    </submittedName>
</protein>
<sequence length="244" mass="28112">MSRPVDLDTIKQDVAQIYKVNANILKEFQDILTSLEDNKLNKVWNEKNDKLNNVHLKKLISSRKSNLQNTNDASIALEKNTTKLKAVHSKINDLNKLSETYDKLHLFIKTILNNLQDTVDTYHNKDEYIQKIINGIVTVEDLVNFRDALAKTLSDLEQMKKFTKTELSTDVKTELETKLKDVKIEDFKKFCDTLTTTDLINKQNAKQIVKEKSTQCNSELNIVKQTMTSLNNVSKRINTIVLKL</sequence>
<gene>
    <name evidence="1" type="primary">ORF19</name>
</gene>
<reference evidence="1" key="1">
    <citation type="journal article" date="2021" name="Virus">
        <title>The discovery, distribution and diversity of DNA viruses associated with Drosophila melanogaster in Europe.</title>
        <authorList>
            <person name="Wallace M.A."/>
            <person name="Coffman K.A."/>
            <person name="Gilbert C."/>
            <person name="Ravindran S."/>
            <person name="Albery G.F."/>
            <person name="Abbott J."/>
            <person name="Argyridou E."/>
            <person name="Bellosta P."/>
            <person name="Betancourt A.J."/>
            <person name="Colinet H."/>
            <person name="Eric K."/>
            <person name="Glaser-Schmitt A."/>
            <person name="Grath S."/>
            <person name="Jelic M."/>
            <person name="Kankare M."/>
            <person name="Kozeretska I."/>
            <person name="Loeschcke V."/>
            <person name="Montchamp-Moreau C."/>
            <person name="Ometto L."/>
            <person name="Onder B.S."/>
            <person name="Orengo D.J."/>
            <person name="Parsch J."/>
            <person name="Pascual M."/>
            <person name="Patenkovic A."/>
            <person name="Puerma E."/>
            <person name="Ritchie M.G."/>
            <person name="Rota-Stabelli O."/>
            <person name="Schou M.F."/>
            <person name="Serga S.V."/>
            <person name="Stamenkovic-Radak M."/>
            <person name="Tanaskovic M."/>
            <person name="Veselinovic M.S."/>
            <person name="Vieira J."/>
            <person name="Vieira C.P."/>
            <person name="Kapun M."/>
            <person name="Flatt T."/>
            <person name="Gonzalez J."/>
            <person name="Staubach F."/>
            <person name="Obbard D.J."/>
        </authorList>
    </citation>
    <scope>NUCLEOTIDE SEQUENCE</scope>
    <source>
        <strain evidence="1">Filamentous_ES_Gim_15_30_pool</strain>
    </source>
</reference>
<organism evidence="1">
    <name type="scientific">Drosophila-associated filamentous virus</name>
    <dbReference type="NCBI Taxonomy" id="2743186"/>
    <lineage>
        <taxon>Viruses</taxon>
    </lineage>
</organism>
<evidence type="ECO:0000313" key="1">
    <source>
        <dbReference type="EMBL" id="QKN22473.1"/>
    </source>
</evidence>
<accession>A0A6M9U076</accession>
<name>A0A6M9U076_9VIRU</name>
<proteinExistence type="predicted"/>